<feature type="region of interest" description="Disordered" evidence="1">
    <location>
        <begin position="265"/>
        <end position="284"/>
    </location>
</feature>
<gene>
    <name evidence="2" type="ORF">C2845_PM02G31160</name>
</gene>
<sequence>MPLSPQKLRVSEYQPLLTSFDRYLAGWKARLLSTGGRIVLVNAVLGSLPIYFMSSTLLPKTVRELLDAKRRAFFWTGEDKCNGANCLVAWKRVCQCREAGGLGIKNMEDLLPSRDPAPREGTVEDPMLWEAALVRGPLCANGPVTPCWANRAKTVACRLRPENDEAILERVRFDDIPSPVVSCTPDGCRNITTTCGTFAALPLHIPADIGHWMSSLDMISHQIPAVKEQDTGAKELGTTHQDLSTRIGLLIQQCASRKCVKPVGRGAASAMSPSKGAVGKAMSA</sequence>
<dbReference type="EMBL" id="PQIB02000005">
    <property type="protein sequence ID" value="RLN16128.1"/>
    <property type="molecule type" value="Genomic_DNA"/>
</dbReference>
<dbReference type="Proteomes" id="UP000275267">
    <property type="component" value="Unassembled WGS sequence"/>
</dbReference>
<evidence type="ECO:0000313" key="3">
    <source>
        <dbReference type="Proteomes" id="UP000275267"/>
    </source>
</evidence>
<keyword evidence="3" id="KW-1185">Reference proteome</keyword>
<dbReference type="STRING" id="4540.A0A3L6S5C8"/>
<protein>
    <submittedName>
        <fullName evidence="2">Uncharacterized protein</fullName>
    </submittedName>
</protein>
<accession>A0A3L6S5C8</accession>
<dbReference type="AlphaFoldDB" id="A0A3L6S5C8"/>
<dbReference type="PANTHER" id="PTHR33116:SF78">
    <property type="entry name" value="OS12G0587133 PROTEIN"/>
    <property type="match status" value="1"/>
</dbReference>
<dbReference type="PANTHER" id="PTHR33116">
    <property type="entry name" value="REVERSE TRANSCRIPTASE ZINC-BINDING DOMAIN-CONTAINING PROTEIN-RELATED-RELATED"/>
    <property type="match status" value="1"/>
</dbReference>
<proteinExistence type="predicted"/>
<organism evidence="2 3">
    <name type="scientific">Panicum miliaceum</name>
    <name type="common">Proso millet</name>
    <name type="synonym">Broomcorn millet</name>
    <dbReference type="NCBI Taxonomy" id="4540"/>
    <lineage>
        <taxon>Eukaryota</taxon>
        <taxon>Viridiplantae</taxon>
        <taxon>Streptophyta</taxon>
        <taxon>Embryophyta</taxon>
        <taxon>Tracheophyta</taxon>
        <taxon>Spermatophyta</taxon>
        <taxon>Magnoliopsida</taxon>
        <taxon>Liliopsida</taxon>
        <taxon>Poales</taxon>
        <taxon>Poaceae</taxon>
        <taxon>PACMAD clade</taxon>
        <taxon>Panicoideae</taxon>
        <taxon>Panicodae</taxon>
        <taxon>Paniceae</taxon>
        <taxon>Panicinae</taxon>
        <taxon>Panicum</taxon>
        <taxon>Panicum sect. Panicum</taxon>
    </lineage>
</organism>
<evidence type="ECO:0000256" key="1">
    <source>
        <dbReference type="SAM" id="MobiDB-lite"/>
    </source>
</evidence>
<name>A0A3L6S5C8_PANMI</name>
<evidence type="ECO:0000313" key="2">
    <source>
        <dbReference type="EMBL" id="RLN16128.1"/>
    </source>
</evidence>
<reference evidence="3" key="1">
    <citation type="journal article" date="2019" name="Nat. Commun.">
        <title>The genome of broomcorn millet.</title>
        <authorList>
            <person name="Zou C."/>
            <person name="Miki D."/>
            <person name="Li D."/>
            <person name="Tang Q."/>
            <person name="Xiao L."/>
            <person name="Rajput S."/>
            <person name="Deng P."/>
            <person name="Jia W."/>
            <person name="Huang R."/>
            <person name="Zhang M."/>
            <person name="Sun Y."/>
            <person name="Hu J."/>
            <person name="Fu X."/>
            <person name="Schnable P.S."/>
            <person name="Li F."/>
            <person name="Zhang H."/>
            <person name="Feng B."/>
            <person name="Zhu X."/>
            <person name="Liu R."/>
            <person name="Schnable J.C."/>
            <person name="Zhu J.-K."/>
            <person name="Zhang H."/>
        </authorList>
    </citation>
    <scope>NUCLEOTIDE SEQUENCE [LARGE SCALE GENOMIC DNA]</scope>
</reference>
<comment type="caution">
    <text evidence="2">The sequence shown here is derived from an EMBL/GenBank/DDBJ whole genome shotgun (WGS) entry which is preliminary data.</text>
</comment>
<dbReference type="OrthoDB" id="691901at2759"/>